<feature type="compositionally biased region" description="Basic and acidic residues" evidence="1">
    <location>
        <begin position="409"/>
        <end position="423"/>
    </location>
</feature>
<feature type="compositionally biased region" description="Polar residues" evidence="1">
    <location>
        <begin position="127"/>
        <end position="136"/>
    </location>
</feature>
<evidence type="ECO:0000313" key="2">
    <source>
        <dbReference type="EMBL" id="KAK9909508.1"/>
    </source>
</evidence>
<accession>A0ABR2YRL6</accession>
<evidence type="ECO:0000256" key="1">
    <source>
        <dbReference type="SAM" id="MobiDB-lite"/>
    </source>
</evidence>
<feature type="region of interest" description="Disordered" evidence="1">
    <location>
        <begin position="1"/>
        <end position="223"/>
    </location>
</feature>
<feature type="compositionally biased region" description="Polar residues" evidence="1">
    <location>
        <begin position="201"/>
        <end position="220"/>
    </location>
</feature>
<sequence length="537" mass="55610">MPADDDALPAFAPQWLRAAPSQKPSLAAGAGNQSHSKDIRSASGSGSASVDKEGASSRRPSDKGGGWTSPSSAGSGFLGKARSPGVGARQTFRTSSLDTVGPAREKLTYIEDDEARFNFSGRFSGGPQPNRTTSLDSPGAGLRREWDDPALKHNGQRPAGPRRDPPGARLRPDSARAGSAWGAFDKEYPGLGPRPAPGRDSWQSPQQQPSGRSDAEQWTSRLADVVPPTAAAVSPLLPATGTGAAALAASNPNTPRMADAVQQGSRESAAASAAEVLRREQAALRQSKQLVPIILQSPGSSKAKLKAGPAANGGPTTGGSAKSLVHLNGGTLSKKSSLEALGRAGSQPLQEGGSVGNGSSFVDLASMAERPASAAGALHHRSLPAISAGSLPTASAPAAPRSPAMRQGVARERNRNDFFDSLRRKSMPTSPSAPGRADETDASMGRSSTQPVSPQNVDSNSACKLFIPAEEEAFLRSLGWEESDDHNEGGLTEEEIAAFQAKARLLSMRQGLRGSRLQSMVKSYANGTTDSSQAMTC</sequence>
<comment type="caution">
    <text evidence="2">The sequence shown here is derived from an EMBL/GenBank/DDBJ whole genome shotgun (WGS) entry which is preliminary data.</text>
</comment>
<feature type="region of interest" description="Disordered" evidence="1">
    <location>
        <begin position="388"/>
        <end position="459"/>
    </location>
</feature>
<evidence type="ECO:0000313" key="3">
    <source>
        <dbReference type="Proteomes" id="UP001491310"/>
    </source>
</evidence>
<dbReference type="Proteomes" id="UP001491310">
    <property type="component" value="Unassembled WGS sequence"/>
</dbReference>
<feature type="compositionally biased region" description="Low complexity" evidence="1">
    <location>
        <begin position="388"/>
        <end position="404"/>
    </location>
</feature>
<feature type="region of interest" description="Disordered" evidence="1">
    <location>
        <begin position="246"/>
        <end position="266"/>
    </location>
</feature>
<reference evidence="2 3" key="1">
    <citation type="journal article" date="2024" name="Nat. Commun.">
        <title>Phylogenomics reveals the evolutionary origins of lichenization in chlorophyte algae.</title>
        <authorList>
            <person name="Puginier C."/>
            <person name="Libourel C."/>
            <person name="Otte J."/>
            <person name="Skaloud P."/>
            <person name="Haon M."/>
            <person name="Grisel S."/>
            <person name="Petersen M."/>
            <person name="Berrin J.G."/>
            <person name="Delaux P.M."/>
            <person name="Dal Grande F."/>
            <person name="Keller J."/>
        </authorList>
    </citation>
    <scope>NUCLEOTIDE SEQUENCE [LARGE SCALE GENOMIC DNA]</scope>
    <source>
        <strain evidence="2 3">SAG 216-7</strain>
    </source>
</reference>
<dbReference type="PANTHER" id="PTHR34112:SF13">
    <property type="entry name" value="OS04G0448200 PROTEIN"/>
    <property type="match status" value="1"/>
</dbReference>
<evidence type="ECO:0008006" key="4">
    <source>
        <dbReference type="Google" id="ProtNLM"/>
    </source>
</evidence>
<feature type="compositionally biased region" description="Basic and acidic residues" evidence="1">
    <location>
        <begin position="161"/>
        <end position="174"/>
    </location>
</feature>
<dbReference type="PANTHER" id="PTHR34112">
    <property type="entry name" value="C-JUN-AMINO-TERMINAL KINASE-INTERACTING PROTEIN"/>
    <property type="match status" value="1"/>
</dbReference>
<gene>
    <name evidence="2" type="ORF">WJX75_003338</name>
</gene>
<dbReference type="EMBL" id="JALJOT010000006">
    <property type="protein sequence ID" value="KAK9909508.1"/>
    <property type="molecule type" value="Genomic_DNA"/>
</dbReference>
<keyword evidence="3" id="KW-1185">Reference proteome</keyword>
<proteinExistence type="predicted"/>
<feature type="compositionally biased region" description="Basic and acidic residues" evidence="1">
    <location>
        <begin position="50"/>
        <end position="62"/>
    </location>
</feature>
<organism evidence="2 3">
    <name type="scientific">Coccomyxa subellipsoidea</name>
    <dbReference type="NCBI Taxonomy" id="248742"/>
    <lineage>
        <taxon>Eukaryota</taxon>
        <taxon>Viridiplantae</taxon>
        <taxon>Chlorophyta</taxon>
        <taxon>core chlorophytes</taxon>
        <taxon>Trebouxiophyceae</taxon>
        <taxon>Trebouxiophyceae incertae sedis</taxon>
        <taxon>Coccomyxaceae</taxon>
        <taxon>Coccomyxa</taxon>
    </lineage>
</organism>
<protein>
    <recommendedName>
        <fullName evidence="4">G-patch domain-containing protein</fullName>
    </recommendedName>
</protein>
<feature type="compositionally biased region" description="Low complexity" evidence="1">
    <location>
        <begin position="307"/>
        <end position="321"/>
    </location>
</feature>
<feature type="region of interest" description="Disordered" evidence="1">
    <location>
        <begin position="295"/>
        <end position="361"/>
    </location>
</feature>
<feature type="compositionally biased region" description="Polar residues" evidence="1">
    <location>
        <begin position="445"/>
        <end position="459"/>
    </location>
</feature>
<name>A0ABR2YRL6_9CHLO</name>
<feature type="compositionally biased region" description="Basic and acidic residues" evidence="1">
    <location>
        <begin position="142"/>
        <end position="151"/>
    </location>
</feature>